<sequence length="341" mass="39274">MKNLVLYLCDPDTVYLKRLNSFILRQEYSPFVVRTYTGLSEMTESEDRPVWLMVSSVLCNCLSDFIQVIEFRDDRKFCGVIFLDEGNLLERTDIEEVFSGKAAVAVIDKYQSAAHIYQCLLDFCGREGDLLIRPGASRKAETKLVGVYSPDHKRLQNTFAIEKARHTNRDRPRLYITFEESIQDQTQPVGLSPVILALREYFDKRMSGKEIEKSTDARGDHFQKFEMVDIVKSYVNHEELLDILPPASCPYDLSEIQDEEWYFWLLELMEHGGYFLIIVNFGNGIPPLCLMDLCEKIYIPQVDGDKNTGEKLKNMLEFMGKNGISQKVEPVLLEGVQYGLL</sequence>
<evidence type="ECO:0000313" key="1">
    <source>
        <dbReference type="EMBL" id="MBB5264886.1"/>
    </source>
</evidence>
<dbReference type="AlphaFoldDB" id="A0A7W8HAG0"/>
<dbReference type="RefSeq" id="WP_183773923.1">
    <property type="nucleotide sequence ID" value="NZ_JACHFW010000007.1"/>
</dbReference>
<dbReference type="Gene3D" id="3.40.50.10850">
    <property type="entry name" value="Ntrc-like two-domain protein"/>
    <property type="match status" value="1"/>
</dbReference>
<protein>
    <submittedName>
        <fullName evidence="1">Uncharacterized protein</fullName>
    </submittedName>
</protein>
<dbReference type="Proteomes" id="UP000543642">
    <property type="component" value="Unassembled WGS sequence"/>
</dbReference>
<gene>
    <name evidence="1" type="ORF">HNP82_002025</name>
</gene>
<evidence type="ECO:0000313" key="2">
    <source>
        <dbReference type="Proteomes" id="UP000543642"/>
    </source>
</evidence>
<keyword evidence="2" id="KW-1185">Reference proteome</keyword>
<dbReference type="EMBL" id="JACHFW010000007">
    <property type="protein sequence ID" value="MBB5264886.1"/>
    <property type="molecule type" value="Genomic_DNA"/>
</dbReference>
<reference evidence="1 2" key="1">
    <citation type="submission" date="2020-08" db="EMBL/GenBank/DDBJ databases">
        <title>Genomic Encyclopedia of Type Strains, Phase IV (KMG-IV): sequencing the most valuable type-strain genomes for metagenomic binning, comparative biology and taxonomic classification.</title>
        <authorList>
            <person name="Goeker M."/>
        </authorList>
    </citation>
    <scope>NUCLEOTIDE SEQUENCE [LARGE SCALE GENOMIC DNA]</scope>
    <source>
        <strain evidence="1 2">DSM 106146</strain>
    </source>
</reference>
<accession>A0A7W8HAG0</accession>
<organism evidence="1 2">
    <name type="scientific">Catenibacillus scindens</name>
    <dbReference type="NCBI Taxonomy" id="673271"/>
    <lineage>
        <taxon>Bacteria</taxon>
        <taxon>Bacillati</taxon>
        <taxon>Bacillota</taxon>
        <taxon>Clostridia</taxon>
        <taxon>Lachnospirales</taxon>
        <taxon>Lachnospiraceae</taxon>
        <taxon>Catenibacillus</taxon>
    </lineage>
</organism>
<proteinExistence type="predicted"/>
<name>A0A7W8HAG0_9FIRM</name>
<comment type="caution">
    <text evidence="1">The sequence shown here is derived from an EMBL/GenBank/DDBJ whole genome shotgun (WGS) entry which is preliminary data.</text>
</comment>